<feature type="chain" id="PRO_5018113088" description="Hyaluronan and proteoglycan link protein 1a" evidence="10">
    <location>
        <begin position="21"/>
        <end position="402"/>
    </location>
</feature>
<dbReference type="SUPFAM" id="SSF48726">
    <property type="entry name" value="Immunoglobulin"/>
    <property type="match status" value="1"/>
</dbReference>
<evidence type="ECO:0000256" key="8">
    <source>
        <dbReference type="ARBA" id="ARBA00038272"/>
    </source>
</evidence>
<evidence type="ECO:0000256" key="6">
    <source>
        <dbReference type="ARBA" id="ARBA00023290"/>
    </source>
</evidence>
<dbReference type="InterPro" id="IPR050691">
    <property type="entry name" value="Hyaluronan_bind_Proteoglycan"/>
</dbReference>
<sequence>MSVDWRGWSAVLVPAVLVNSFSTLKQIGQQQRRRANQWDVVKHLMLCNSVRGRGPVLHTLVTLPCIIHSYDTIAGYRIEWTKVNDKGTWTHVLLSISSHRKANGNFNNRVFLGGSKDEDGSLVIKNVSMGDNGRYRCEIQNGEEDVMHDIILKVESRVVFPYSPHGGRYSLNFEHAEKACADQGAVVASFDQLYEAWEDGLDWCNAGWLNDGTVQYPITKPREPCGGSRNGSGLRSYGQRNKKLSRFDVFCYASKLRGEFFWLSKDNNLSFNEAVQACLGKDAEIAKVGHMFAAWKLEEYNHCNAGWLADGSVRYPVSKPRKNCSPTEAAVRLVGFPDKKKKYGVYCFRPEQQDKVQCLAQGLFATWAGKVRIKPASFQSEVARPTTAPQPPFHKNLQCFCE</sequence>
<accession>A0A3P9IPC5</accession>
<keyword evidence="10" id="KW-0732">Signal</keyword>
<dbReference type="InterPro" id="IPR016186">
    <property type="entry name" value="C-type_lectin-like/link_sf"/>
</dbReference>
<dbReference type="Gene3D" id="2.60.40.10">
    <property type="entry name" value="Immunoglobulins"/>
    <property type="match status" value="1"/>
</dbReference>
<evidence type="ECO:0000256" key="4">
    <source>
        <dbReference type="ARBA" id="ARBA00022737"/>
    </source>
</evidence>
<dbReference type="PROSITE" id="PS01241">
    <property type="entry name" value="LINK_1"/>
    <property type="match status" value="1"/>
</dbReference>
<dbReference type="InterPro" id="IPR007110">
    <property type="entry name" value="Ig-like_dom"/>
</dbReference>
<dbReference type="SUPFAM" id="SSF56436">
    <property type="entry name" value="C-type lectin-like"/>
    <property type="match status" value="2"/>
</dbReference>
<dbReference type="Gene3D" id="3.10.100.10">
    <property type="entry name" value="Mannose-Binding Protein A, subunit A"/>
    <property type="match status" value="2"/>
</dbReference>
<keyword evidence="5 9" id="KW-1015">Disulfide bond</keyword>
<dbReference type="Ensembl" id="ENSORLT00015014867.1">
    <property type="protein sequence ID" value="ENSORLP00015021706.1"/>
    <property type="gene ID" value="ENSORLG00015023184.1"/>
</dbReference>
<proteinExistence type="inferred from homology"/>
<dbReference type="Pfam" id="PF07686">
    <property type="entry name" value="V-set"/>
    <property type="match status" value="1"/>
</dbReference>
<keyword evidence="6" id="KW-0373">Hyaluronic acid</keyword>
<dbReference type="Pfam" id="PF00193">
    <property type="entry name" value="Xlink"/>
    <property type="match status" value="2"/>
</dbReference>
<dbReference type="Proteomes" id="UP000265200">
    <property type="component" value="Chromosome 9"/>
</dbReference>
<keyword evidence="4" id="KW-0677">Repeat</keyword>
<dbReference type="SMART" id="SM00445">
    <property type="entry name" value="LINK"/>
    <property type="match status" value="2"/>
</dbReference>
<name>A0A3P9IPC5_ORYLA</name>
<feature type="domain" description="Link" evidence="12">
    <location>
        <begin position="158"/>
        <end position="253"/>
    </location>
</feature>
<keyword evidence="3" id="KW-0272">Extracellular matrix</keyword>
<dbReference type="PROSITE" id="PS50835">
    <property type="entry name" value="IG_LIKE"/>
    <property type="match status" value="1"/>
</dbReference>
<feature type="signal peptide" evidence="10">
    <location>
        <begin position="1"/>
        <end position="20"/>
    </location>
</feature>
<evidence type="ECO:0000256" key="2">
    <source>
        <dbReference type="ARBA" id="ARBA00022525"/>
    </source>
</evidence>
<comment type="similarity">
    <text evidence="8">Belongs to the HAPLN family.</text>
</comment>
<evidence type="ECO:0000259" key="11">
    <source>
        <dbReference type="PROSITE" id="PS50835"/>
    </source>
</evidence>
<keyword evidence="7" id="KW-0393">Immunoglobulin domain</keyword>
<evidence type="ECO:0008006" key="15">
    <source>
        <dbReference type="Google" id="ProtNLM"/>
    </source>
</evidence>
<evidence type="ECO:0000256" key="10">
    <source>
        <dbReference type="SAM" id="SignalP"/>
    </source>
</evidence>
<dbReference type="FunFam" id="3.10.100.10:FF:000002">
    <property type="entry name" value="Hyaluronan proteoglycan link protein 1"/>
    <property type="match status" value="1"/>
</dbReference>
<dbReference type="SMART" id="SM00409">
    <property type="entry name" value="IG"/>
    <property type="match status" value="1"/>
</dbReference>
<dbReference type="InterPro" id="IPR013783">
    <property type="entry name" value="Ig-like_fold"/>
</dbReference>
<dbReference type="PANTHER" id="PTHR22804:SF58">
    <property type="entry name" value="HYALURONAN AND PROTEOGLYCAN LINK PROTEIN 1 ISOFORM 1 PRECURSOR"/>
    <property type="match status" value="1"/>
</dbReference>
<evidence type="ECO:0000256" key="1">
    <source>
        <dbReference type="ARBA" id="ARBA00004498"/>
    </source>
</evidence>
<protein>
    <recommendedName>
        <fullName evidence="15">Hyaluronan and proteoglycan link protein 1a</fullName>
    </recommendedName>
</protein>
<evidence type="ECO:0000256" key="3">
    <source>
        <dbReference type="ARBA" id="ARBA00022530"/>
    </source>
</evidence>
<dbReference type="SMART" id="SM00406">
    <property type="entry name" value="IGv"/>
    <property type="match status" value="1"/>
</dbReference>
<dbReference type="InterPro" id="IPR016187">
    <property type="entry name" value="CTDL_fold"/>
</dbReference>
<feature type="disulfide bond" evidence="9">
    <location>
        <begin position="278"/>
        <end position="347"/>
    </location>
</feature>
<organism evidence="13 14">
    <name type="scientific">Oryzias latipes</name>
    <name type="common">Japanese rice fish</name>
    <name type="synonym">Japanese killifish</name>
    <dbReference type="NCBI Taxonomy" id="8090"/>
    <lineage>
        <taxon>Eukaryota</taxon>
        <taxon>Metazoa</taxon>
        <taxon>Chordata</taxon>
        <taxon>Craniata</taxon>
        <taxon>Vertebrata</taxon>
        <taxon>Euteleostomi</taxon>
        <taxon>Actinopterygii</taxon>
        <taxon>Neopterygii</taxon>
        <taxon>Teleostei</taxon>
        <taxon>Neoteleostei</taxon>
        <taxon>Acanthomorphata</taxon>
        <taxon>Ovalentaria</taxon>
        <taxon>Atherinomorphae</taxon>
        <taxon>Beloniformes</taxon>
        <taxon>Adrianichthyidae</taxon>
        <taxon>Oryziinae</taxon>
        <taxon>Oryzias</taxon>
    </lineage>
</organism>
<keyword evidence="2" id="KW-0964">Secreted</keyword>
<dbReference type="AlphaFoldDB" id="A0A3P9IPC5"/>
<feature type="domain" description="Link" evidence="12">
    <location>
        <begin position="258"/>
        <end position="349"/>
    </location>
</feature>
<dbReference type="InterPro" id="IPR013106">
    <property type="entry name" value="Ig_V-set"/>
</dbReference>
<evidence type="ECO:0000256" key="7">
    <source>
        <dbReference type="ARBA" id="ARBA00023319"/>
    </source>
</evidence>
<dbReference type="PRINTS" id="PR01265">
    <property type="entry name" value="LINKMODULE"/>
</dbReference>
<reference key="1">
    <citation type="journal article" date="2007" name="Nature">
        <title>The medaka draft genome and insights into vertebrate genome evolution.</title>
        <authorList>
            <person name="Kasahara M."/>
            <person name="Naruse K."/>
            <person name="Sasaki S."/>
            <person name="Nakatani Y."/>
            <person name="Qu W."/>
            <person name="Ahsan B."/>
            <person name="Yamada T."/>
            <person name="Nagayasu Y."/>
            <person name="Doi K."/>
            <person name="Kasai Y."/>
            <person name="Jindo T."/>
            <person name="Kobayashi D."/>
            <person name="Shimada A."/>
            <person name="Toyoda A."/>
            <person name="Kuroki Y."/>
            <person name="Fujiyama A."/>
            <person name="Sasaki T."/>
            <person name="Shimizu A."/>
            <person name="Asakawa S."/>
            <person name="Shimizu N."/>
            <person name="Hashimoto S."/>
            <person name="Yang J."/>
            <person name="Lee Y."/>
            <person name="Matsushima K."/>
            <person name="Sugano S."/>
            <person name="Sakaizumi M."/>
            <person name="Narita T."/>
            <person name="Ohishi K."/>
            <person name="Haga S."/>
            <person name="Ohta F."/>
            <person name="Nomoto H."/>
            <person name="Nogata K."/>
            <person name="Morishita T."/>
            <person name="Endo T."/>
            <person name="Shin-I T."/>
            <person name="Takeda H."/>
            <person name="Morishita S."/>
            <person name="Kohara Y."/>
        </authorList>
    </citation>
    <scope>NUCLEOTIDE SEQUENCE [LARGE SCALE GENOMIC DNA]</scope>
    <source>
        <strain>Hd-rR</strain>
    </source>
</reference>
<dbReference type="InterPro" id="IPR000538">
    <property type="entry name" value="Link_dom"/>
</dbReference>
<dbReference type="InterPro" id="IPR036179">
    <property type="entry name" value="Ig-like_dom_sf"/>
</dbReference>
<dbReference type="CDD" id="cd03519">
    <property type="entry name" value="Link_domain_HAPLN_module_2"/>
    <property type="match status" value="1"/>
</dbReference>
<evidence type="ECO:0000256" key="5">
    <source>
        <dbReference type="ARBA" id="ARBA00023157"/>
    </source>
</evidence>
<dbReference type="PANTHER" id="PTHR22804">
    <property type="entry name" value="AGGRECAN/VERSICAN PROTEOGLYCAN"/>
    <property type="match status" value="1"/>
</dbReference>
<reference evidence="13 14" key="2">
    <citation type="submission" date="2017-04" db="EMBL/GenBank/DDBJ databases">
        <title>CpG methylation of centromeres and impact of large insertions on vertebrate speciation.</title>
        <authorList>
            <person name="Ichikawa K."/>
            <person name="Yoshimura J."/>
            <person name="Morishita S."/>
        </authorList>
    </citation>
    <scope>NUCLEOTIDE SEQUENCE</scope>
    <source>
        <strain evidence="13 14">HSOK</strain>
    </source>
</reference>
<evidence type="ECO:0000313" key="14">
    <source>
        <dbReference type="Proteomes" id="UP000265200"/>
    </source>
</evidence>
<reference evidence="13" key="3">
    <citation type="submission" date="2025-08" db="UniProtKB">
        <authorList>
            <consortium name="Ensembl"/>
        </authorList>
    </citation>
    <scope>IDENTIFICATION</scope>
    <source>
        <strain evidence="13">HSOK</strain>
    </source>
</reference>
<evidence type="ECO:0000313" key="13">
    <source>
        <dbReference type="Ensembl" id="ENSORLP00015021706.1"/>
    </source>
</evidence>
<comment type="subcellular location">
    <subcellularLocation>
        <location evidence="1">Secreted</location>
        <location evidence="1">Extracellular space</location>
        <location evidence="1">Extracellular matrix</location>
    </subcellularLocation>
</comment>
<evidence type="ECO:0000256" key="9">
    <source>
        <dbReference type="PROSITE-ProRule" id="PRU00323"/>
    </source>
</evidence>
<feature type="domain" description="Ig-like" evidence="11">
    <location>
        <begin position="61"/>
        <end position="153"/>
    </location>
</feature>
<dbReference type="CDD" id="cd03518">
    <property type="entry name" value="Link_domain_HAPLN_module_1"/>
    <property type="match status" value="1"/>
</dbReference>
<dbReference type="FunFam" id="3.10.100.10:FF:000001">
    <property type="entry name" value="Hyaluronan proteoglycan link protein 1"/>
    <property type="match status" value="1"/>
</dbReference>
<dbReference type="InterPro" id="IPR003599">
    <property type="entry name" value="Ig_sub"/>
</dbReference>
<evidence type="ECO:0000259" key="12">
    <source>
        <dbReference type="PROSITE" id="PS50963"/>
    </source>
</evidence>
<dbReference type="PROSITE" id="PS50963">
    <property type="entry name" value="LINK_2"/>
    <property type="match status" value="2"/>
</dbReference>
<comment type="caution">
    <text evidence="9">Lacks conserved residue(s) required for the propagation of feature annotation.</text>
</comment>
<feature type="disulfide bond" evidence="9">
    <location>
        <begin position="303"/>
        <end position="324"/>
    </location>
</feature>
<feature type="disulfide bond" evidence="9">
    <location>
        <begin position="204"/>
        <end position="225"/>
    </location>
</feature>
<dbReference type="GO" id="GO:0007155">
    <property type="term" value="P:cell adhesion"/>
    <property type="evidence" value="ECO:0007669"/>
    <property type="project" value="InterPro"/>
</dbReference>
<reference evidence="13" key="4">
    <citation type="submission" date="2025-09" db="UniProtKB">
        <authorList>
            <consortium name="Ensembl"/>
        </authorList>
    </citation>
    <scope>IDENTIFICATION</scope>
    <source>
        <strain evidence="13">HSOK</strain>
    </source>
</reference>
<dbReference type="GO" id="GO:0005540">
    <property type="term" value="F:hyaluronic acid binding"/>
    <property type="evidence" value="ECO:0007669"/>
    <property type="project" value="UniProtKB-KW"/>
</dbReference>